<dbReference type="SUPFAM" id="SSF53335">
    <property type="entry name" value="S-adenosyl-L-methionine-dependent methyltransferases"/>
    <property type="match status" value="1"/>
</dbReference>
<feature type="domain" description="Type I restriction modification DNA specificity" evidence="10">
    <location>
        <begin position="616"/>
        <end position="774"/>
    </location>
</feature>
<dbReference type="GO" id="GO:0004519">
    <property type="term" value="F:endonuclease activity"/>
    <property type="evidence" value="ECO:0007669"/>
    <property type="project" value="UniProtKB-KW"/>
</dbReference>
<dbReference type="PRINTS" id="PR00507">
    <property type="entry name" value="N12N6MTFRASE"/>
</dbReference>
<evidence type="ECO:0000256" key="6">
    <source>
        <dbReference type="ARBA" id="ARBA00022747"/>
    </source>
</evidence>
<dbReference type="InterPro" id="IPR029063">
    <property type="entry name" value="SAM-dependent_MTases_sf"/>
</dbReference>
<dbReference type="Proteomes" id="UP000250583">
    <property type="component" value="Unassembled WGS sequence"/>
</dbReference>
<evidence type="ECO:0000256" key="7">
    <source>
        <dbReference type="ARBA" id="ARBA00023125"/>
    </source>
</evidence>
<dbReference type="EC" id="2.1.1.72" evidence="2"/>
<dbReference type="PANTHER" id="PTHR42933:SF3">
    <property type="entry name" value="TYPE I RESTRICTION ENZYME MJAVIII METHYLASE SUBUNIT"/>
    <property type="match status" value="1"/>
</dbReference>
<dbReference type="GO" id="GO:0032259">
    <property type="term" value="P:methylation"/>
    <property type="evidence" value="ECO:0007669"/>
    <property type="project" value="UniProtKB-KW"/>
</dbReference>
<dbReference type="PROSITE" id="PS00092">
    <property type="entry name" value="N6_MTASE"/>
    <property type="match status" value="1"/>
</dbReference>
<dbReference type="Gene3D" id="3.90.220.20">
    <property type="entry name" value="DNA methylase specificity domains"/>
    <property type="match status" value="1"/>
</dbReference>
<dbReference type="InterPro" id="IPR003356">
    <property type="entry name" value="DNA_methylase_A-5"/>
</dbReference>
<dbReference type="AlphaFoldDB" id="A0A329UFU7"/>
<dbReference type="Pfam" id="PF01420">
    <property type="entry name" value="Methylase_S"/>
    <property type="match status" value="1"/>
</dbReference>
<dbReference type="InterPro" id="IPR002052">
    <property type="entry name" value="DNA_methylase_N6_adenine_CS"/>
</dbReference>
<evidence type="ECO:0000256" key="9">
    <source>
        <dbReference type="SAM" id="Coils"/>
    </source>
</evidence>
<evidence type="ECO:0000259" key="10">
    <source>
        <dbReference type="Pfam" id="PF01420"/>
    </source>
</evidence>
<evidence type="ECO:0000256" key="1">
    <source>
        <dbReference type="ARBA" id="ARBA00010923"/>
    </source>
</evidence>
<evidence type="ECO:0000256" key="4">
    <source>
        <dbReference type="ARBA" id="ARBA00022679"/>
    </source>
</evidence>
<comment type="catalytic activity">
    <reaction evidence="8">
        <text>a 2'-deoxyadenosine in DNA + S-adenosyl-L-methionine = an N(6)-methyl-2'-deoxyadenosine in DNA + S-adenosyl-L-homocysteine + H(+)</text>
        <dbReference type="Rhea" id="RHEA:15197"/>
        <dbReference type="Rhea" id="RHEA-COMP:12418"/>
        <dbReference type="Rhea" id="RHEA-COMP:12419"/>
        <dbReference type="ChEBI" id="CHEBI:15378"/>
        <dbReference type="ChEBI" id="CHEBI:57856"/>
        <dbReference type="ChEBI" id="CHEBI:59789"/>
        <dbReference type="ChEBI" id="CHEBI:90615"/>
        <dbReference type="ChEBI" id="CHEBI:90616"/>
        <dbReference type="EC" id="2.1.1.72"/>
    </reaction>
</comment>
<dbReference type="InterPro" id="IPR000055">
    <property type="entry name" value="Restrct_endonuc_typeI_TRD"/>
</dbReference>
<feature type="domain" description="DNA methylase adenine-specific" evidence="11">
    <location>
        <begin position="165"/>
        <end position="456"/>
    </location>
</feature>
<sequence>MPNDKITAVGANIAEKAAMIWNVADMLRGPFKPHEYGLVILPMTVVKRFHDCLLPTHQAVLDTYEKVKKLQVIDGFLQKASGYQFYNISRFTFETLLADPDNIESNFRDYLSGFSANAQDVLAKFDFDNIIKRMVESNTLYLVIKEFGSEKGYLGPDKISAVDCGYIFEDLVRRFSESFGEEAGAHFTSRDIIYLMTDLLLSEADLDTSSMTVYDMAMGTSQMLSCMEERIHELNSDIEVTCFGQEFNPSTFAIAKADMMIRGGDPNNMRFGDTLSEDQFPGFTFQYIISNPPFGIDWKREQKAVEAEAARGEMGRFAPGLPKISDGQQLFVLNGLAKLANKGKMAIIQNGSPLFSGDAGSGPSNIRQYILENDWLDCIIQLSTDMFMNTGISTYIWVLSKDKPAHRAGKVQLIDASHCFEPRRKSIGTKRNDITDACRELIVTAYGEFANGKVYGDKNGIYCESKVFESVEFGYNKIVVERPQRDEAGNVILKRGKPVPDTSLRDTENVPLVQDIDAYFAREVLPYAPDAWIDHSKTKVGYEIPMTRYFYEYQAPEAVEDIVARITALEQDISAGLAELFHKEGCVTKGVRGEREMKDSGVEWIGEINHRFSLIKLKYICSILDQYRKPISADKRSQSGSVLYDYYGASGAIDKIDDYTIDDHVMLIGEDGANLRMRNLPLMYEVNGKAWINNHAHILKPTEQVDFYYLFYALEELDINPYITGSAQPKLSQEKLQNIWVPLPDLEEQQEIATYIRSKCAEIDKLIAKKEQLIKELESYKKSLIYEVVTGKREV</sequence>
<dbReference type="GO" id="GO:0009307">
    <property type="term" value="P:DNA restriction-modification system"/>
    <property type="evidence" value="ECO:0007669"/>
    <property type="project" value="UniProtKB-KW"/>
</dbReference>
<keyword evidence="9" id="KW-0175">Coiled coil</keyword>
<dbReference type="InterPro" id="IPR022749">
    <property type="entry name" value="D12N6_MeTrfase_N"/>
</dbReference>
<comment type="similarity">
    <text evidence="1">Belongs to the type-I restriction system S methylase family.</text>
</comment>
<evidence type="ECO:0000256" key="3">
    <source>
        <dbReference type="ARBA" id="ARBA00022603"/>
    </source>
</evidence>
<keyword evidence="6" id="KW-0680">Restriction system</keyword>
<keyword evidence="13" id="KW-0540">Nuclease</keyword>
<protein>
    <recommendedName>
        <fullName evidence="2">site-specific DNA-methyltransferase (adenine-specific)</fullName>
        <ecNumber evidence="2">2.1.1.72</ecNumber>
    </recommendedName>
</protein>
<keyword evidence="3" id="KW-0489">Methyltransferase</keyword>
<evidence type="ECO:0000256" key="8">
    <source>
        <dbReference type="ARBA" id="ARBA00047942"/>
    </source>
</evidence>
<dbReference type="PANTHER" id="PTHR42933">
    <property type="entry name" value="SLR6095 PROTEIN"/>
    <property type="match status" value="1"/>
</dbReference>
<dbReference type="CDD" id="cd17262">
    <property type="entry name" value="RMtype1_S_Aco12261I-TRD2-CR2"/>
    <property type="match status" value="1"/>
</dbReference>
<name>A0A329UFU7_9FIRM</name>
<gene>
    <name evidence="13" type="ORF">C4N22_05010</name>
</gene>
<dbReference type="RefSeq" id="WP_112148204.1">
    <property type="nucleotide sequence ID" value="NZ_PRLE01000002.1"/>
</dbReference>
<keyword evidence="5" id="KW-0949">S-adenosyl-L-methionine</keyword>
<comment type="caution">
    <text evidence="13">The sequence shown here is derived from an EMBL/GenBank/DDBJ whole genome shotgun (WGS) entry which is preliminary data.</text>
</comment>
<feature type="domain" description="N6 adenine-specific DNA methyltransferase N-terminal" evidence="12">
    <location>
        <begin position="18"/>
        <end position="147"/>
    </location>
</feature>
<evidence type="ECO:0000256" key="5">
    <source>
        <dbReference type="ARBA" id="ARBA00022691"/>
    </source>
</evidence>
<dbReference type="InterPro" id="IPR051537">
    <property type="entry name" value="DNA_Adenine_Mtase"/>
</dbReference>
<keyword evidence="13" id="KW-0378">Hydrolase</keyword>
<feature type="coiled-coil region" evidence="9">
    <location>
        <begin position="756"/>
        <end position="783"/>
    </location>
</feature>
<dbReference type="Gene3D" id="3.40.50.150">
    <property type="entry name" value="Vaccinia Virus protein VP39"/>
    <property type="match status" value="1"/>
</dbReference>
<dbReference type="GO" id="GO:0009007">
    <property type="term" value="F:site-specific DNA-methyltransferase (adenine-specific) activity"/>
    <property type="evidence" value="ECO:0007669"/>
    <property type="project" value="UniProtKB-EC"/>
</dbReference>
<organism evidence="13 14">
    <name type="scientific">Faecalibacterium prausnitzii</name>
    <dbReference type="NCBI Taxonomy" id="853"/>
    <lineage>
        <taxon>Bacteria</taxon>
        <taxon>Bacillati</taxon>
        <taxon>Bacillota</taxon>
        <taxon>Clostridia</taxon>
        <taxon>Eubacteriales</taxon>
        <taxon>Oscillospiraceae</taxon>
        <taxon>Faecalibacterium</taxon>
    </lineage>
</organism>
<evidence type="ECO:0000313" key="13">
    <source>
        <dbReference type="EMBL" id="RAW60259.1"/>
    </source>
</evidence>
<dbReference type="GO" id="GO:0008170">
    <property type="term" value="F:N-methyltransferase activity"/>
    <property type="evidence" value="ECO:0007669"/>
    <property type="project" value="InterPro"/>
</dbReference>
<reference evidence="13 14" key="1">
    <citation type="submission" date="2018-02" db="EMBL/GenBank/DDBJ databases">
        <title>Complete genome sequencing of Faecalibacterium prausnitzii strains isolated from the human gut.</title>
        <authorList>
            <person name="Fitzgerald B.C."/>
            <person name="Shkoporov A.N."/>
            <person name="Ross P.R."/>
            <person name="Hill C."/>
        </authorList>
    </citation>
    <scope>NUCLEOTIDE SEQUENCE [LARGE SCALE GENOMIC DNA]</scope>
    <source>
        <strain evidence="13 14">APC923/61-1</strain>
    </source>
</reference>
<evidence type="ECO:0000313" key="14">
    <source>
        <dbReference type="Proteomes" id="UP000250583"/>
    </source>
</evidence>
<evidence type="ECO:0000259" key="11">
    <source>
        <dbReference type="Pfam" id="PF02384"/>
    </source>
</evidence>
<evidence type="ECO:0000256" key="2">
    <source>
        <dbReference type="ARBA" id="ARBA00011900"/>
    </source>
</evidence>
<keyword evidence="13" id="KW-0255">Endonuclease</keyword>
<dbReference type="EMBL" id="PRLE01000002">
    <property type="protein sequence ID" value="RAW60259.1"/>
    <property type="molecule type" value="Genomic_DNA"/>
</dbReference>
<proteinExistence type="inferred from homology"/>
<evidence type="ECO:0000259" key="12">
    <source>
        <dbReference type="Pfam" id="PF12161"/>
    </source>
</evidence>
<dbReference type="InterPro" id="IPR044946">
    <property type="entry name" value="Restrct_endonuc_typeI_TRD_sf"/>
</dbReference>
<dbReference type="Gene3D" id="1.10.287.1120">
    <property type="entry name" value="Bipartite methylase S protein"/>
    <property type="match status" value="1"/>
</dbReference>
<dbReference type="Pfam" id="PF12161">
    <property type="entry name" value="HsdM_N"/>
    <property type="match status" value="1"/>
</dbReference>
<keyword evidence="4" id="KW-0808">Transferase</keyword>
<dbReference type="OrthoDB" id="9814572at2"/>
<dbReference type="GO" id="GO:0003677">
    <property type="term" value="F:DNA binding"/>
    <property type="evidence" value="ECO:0007669"/>
    <property type="project" value="UniProtKB-KW"/>
</dbReference>
<keyword evidence="7" id="KW-0238">DNA-binding</keyword>
<accession>A0A329UFU7</accession>
<dbReference type="SUPFAM" id="SSF116734">
    <property type="entry name" value="DNA methylase specificity domain"/>
    <property type="match status" value="1"/>
</dbReference>
<dbReference type="Pfam" id="PF02384">
    <property type="entry name" value="N6_Mtase"/>
    <property type="match status" value="1"/>
</dbReference>